<dbReference type="Gene3D" id="3.30.390.10">
    <property type="entry name" value="Enolase-like, N-terminal domain"/>
    <property type="match status" value="1"/>
</dbReference>
<dbReference type="InterPro" id="IPR034593">
    <property type="entry name" value="DgoD-like"/>
</dbReference>
<dbReference type="PANTHER" id="PTHR48080">
    <property type="entry name" value="D-GALACTONATE DEHYDRATASE-RELATED"/>
    <property type="match status" value="1"/>
</dbReference>
<dbReference type="InterPro" id="IPR013342">
    <property type="entry name" value="Mandelate_racemase_C"/>
</dbReference>
<dbReference type="InterPro" id="IPR029017">
    <property type="entry name" value="Enolase-like_N"/>
</dbReference>
<gene>
    <name evidence="2" type="ORF">AVDCRST_MAG58-240</name>
</gene>
<dbReference type="Pfam" id="PF02746">
    <property type="entry name" value="MR_MLE_N"/>
    <property type="match status" value="1"/>
</dbReference>
<reference evidence="2" key="1">
    <citation type="submission" date="2020-02" db="EMBL/GenBank/DDBJ databases">
        <authorList>
            <person name="Meier V. D."/>
        </authorList>
    </citation>
    <scope>NUCLEOTIDE SEQUENCE</scope>
    <source>
        <strain evidence="2">AVDCRST_MAG58</strain>
    </source>
</reference>
<dbReference type="InterPro" id="IPR013341">
    <property type="entry name" value="Mandelate_racemase_N_dom"/>
</dbReference>
<protein>
    <submittedName>
        <fullName evidence="2">Gluconate dehydratase</fullName>
        <ecNumber evidence="2">4.2.1.39</ecNumber>
    </submittedName>
</protein>
<dbReference type="Gene3D" id="3.20.20.120">
    <property type="entry name" value="Enolase-like C-terminal domain"/>
    <property type="match status" value="1"/>
</dbReference>
<sequence length="379" mass="42253">MKITGIETYPVWGGERNYLFVVVDTDEGVYGVGEAGLTGRELAVTGAIEHFEPLLIGEDTFRTEHLWQLLFRGGFFPARHAVSAAISAVDLALWDIKGKALGVPVYELLGGRARDRVVCYPHNTEAGADTSALVESCLKTKEEGWRFVRWGLPQDGEVFQPYRSVLAAVEQLAAVRGAVGEETEMILDVHTRLEMHDSLRLCREAEPLRPFFIEDPLRSEDPRSYEMLRLRTAVPLAAGEQFGSKWEFRELVEKEWIDYARIDLCIAGGITEAKKIAAMCETHHVKLAVHNPLGPVSTAACLHLNLSCPNFGVQEQPYRPGTFLTDVVPVQPEWEDGHLLPPARPGLGVELDREAAKSRPFRMADLPHLHRPDGSVTNW</sequence>
<accession>A0A6J4QLB9</accession>
<dbReference type="Pfam" id="PF13378">
    <property type="entry name" value="MR_MLE_C"/>
    <property type="match status" value="1"/>
</dbReference>
<evidence type="ECO:0000259" key="1">
    <source>
        <dbReference type="SMART" id="SM00922"/>
    </source>
</evidence>
<dbReference type="GO" id="GO:0009063">
    <property type="term" value="P:amino acid catabolic process"/>
    <property type="evidence" value="ECO:0007669"/>
    <property type="project" value="InterPro"/>
</dbReference>
<dbReference type="PANTHER" id="PTHR48080:SF6">
    <property type="entry name" value="STARVATION-SENSING PROTEIN RSPA"/>
    <property type="match status" value="1"/>
</dbReference>
<proteinExistence type="predicted"/>
<dbReference type="EC" id="4.2.1.39" evidence="2"/>
<evidence type="ECO:0000313" key="2">
    <source>
        <dbReference type="EMBL" id="CAA9444106.1"/>
    </source>
</evidence>
<dbReference type="EMBL" id="CADCVF010000005">
    <property type="protein sequence ID" value="CAA9444106.1"/>
    <property type="molecule type" value="Genomic_DNA"/>
</dbReference>
<dbReference type="AlphaFoldDB" id="A0A6J4QLB9"/>
<dbReference type="GO" id="GO:0000287">
    <property type="term" value="F:magnesium ion binding"/>
    <property type="evidence" value="ECO:0007669"/>
    <property type="project" value="UniProtKB-ARBA"/>
</dbReference>
<keyword evidence="2" id="KW-0456">Lyase</keyword>
<dbReference type="InterPro" id="IPR018110">
    <property type="entry name" value="Mandel_Rmase/mucon_lact_enz_CS"/>
</dbReference>
<dbReference type="PROSITE" id="PS00908">
    <property type="entry name" value="MR_MLE_1"/>
    <property type="match status" value="1"/>
</dbReference>
<dbReference type="SUPFAM" id="SSF54826">
    <property type="entry name" value="Enolase N-terminal domain-like"/>
    <property type="match status" value="1"/>
</dbReference>
<dbReference type="GO" id="GO:0047929">
    <property type="term" value="F:gluconate dehydratase activity"/>
    <property type="evidence" value="ECO:0007669"/>
    <property type="project" value="UniProtKB-EC"/>
</dbReference>
<dbReference type="CDD" id="cd03316">
    <property type="entry name" value="MR_like"/>
    <property type="match status" value="1"/>
</dbReference>
<dbReference type="InterPro" id="IPR036849">
    <property type="entry name" value="Enolase-like_C_sf"/>
</dbReference>
<dbReference type="SFLD" id="SFLDS00001">
    <property type="entry name" value="Enolase"/>
    <property type="match status" value="1"/>
</dbReference>
<name>A0A6J4QLB9_9ACTN</name>
<dbReference type="InterPro" id="IPR029065">
    <property type="entry name" value="Enolase_C-like"/>
</dbReference>
<dbReference type="SUPFAM" id="SSF51604">
    <property type="entry name" value="Enolase C-terminal domain-like"/>
    <property type="match status" value="1"/>
</dbReference>
<dbReference type="SMART" id="SM00922">
    <property type="entry name" value="MR_MLE"/>
    <property type="match status" value="1"/>
</dbReference>
<organism evidence="2">
    <name type="scientific">uncultured Rubrobacteraceae bacterium</name>
    <dbReference type="NCBI Taxonomy" id="349277"/>
    <lineage>
        <taxon>Bacteria</taxon>
        <taxon>Bacillati</taxon>
        <taxon>Actinomycetota</taxon>
        <taxon>Rubrobacteria</taxon>
        <taxon>Rubrobacterales</taxon>
        <taxon>Rubrobacteraceae</taxon>
        <taxon>environmental samples</taxon>
    </lineage>
</organism>
<feature type="domain" description="Mandelate racemase/muconate lactonizing enzyme C-terminal" evidence="1">
    <location>
        <begin position="130"/>
        <end position="235"/>
    </location>
</feature>
<dbReference type="SFLD" id="SFLDG00179">
    <property type="entry name" value="mandelate_racemase"/>
    <property type="match status" value="1"/>
</dbReference>